<dbReference type="GO" id="GO:0016788">
    <property type="term" value="F:hydrolase activity, acting on ester bonds"/>
    <property type="evidence" value="ECO:0007669"/>
    <property type="project" value="InterPro"/>
</dbReference>
<dbReference type="InterPro" id="IPR036514">
    <property type="entry name" value="SGNH_hydro_sf"/>
</dbReference>
<reference evidence="2 3" key="1">
    <citation type="submission" date="2020-10" db="EMBL/GenBank/DDBJ databases">
        <title>The Coptis chinensis genome and diversification of protoberbering-type alkaloids.</title>
        <authorList>
            <person name="Wang B."/>
            <person name="Shu S."/>
            <person name="Song C."/>
            <person name="Liu Y."/>
        </authorList>
    </citation>
    <scope>NUCLEOTIDE SEQUENCE [LARGE SCALE GENOMIC DNA]</scope>
    <source>
        <strain evidence="2">HL-2020</strain>
        <tissue evidence="2">Leaf</tissue>
    </source>
</reference>
<sequence length="229" mass="26114">MEEQLEYFKEYKSKIELSIGREKLDDHIEKSIFIINCGANDIFAYFNTNPIRKKEFTIEAYQQFMVQKAVEFLQGLWNLGARRIAVTGTPPVGCLPIVITVHSNHSNLQRGCIERYSVASLGFNMKLQDELKSMQKKFTAYKGQIVYAHIYETLLELIQSPNKFGFKESTIGCCRTGLIEAGPLCTPVTKVCPDVSEYVFWDSVHPTSRAHTTTLFNEIRNVIDVMIKG</sequence>
<evidence type="ECO:0000313" key="2">
    <source>
        <dbReference type="EMBL" id="KAF9609473.1"/>
    </source>
</evidence>
<accession>A0A835LV88</accession>
<proteinExistence type="inferred from homology"/>
<dbReference type="PANTHER" id="PTHR45642:SF3">
    <property type="entry name" value="OS09G0540400 PROTEIN"/>
    <property type="match status" value="1"/>
</dbReference>
<dbReference type="Gene3D" id="3.40.50.1110">
    <property type="entry name" value="SGNH hydrolase"/>
    <property type="match status" value="1"/>
</dbReference>
<evidence type="ECO:0000313" key="3">
    <source>
        <dbReference type="Proteomes" id="UP000631114"/>
    </source>
</evidence>
<dbReference type="Pfam" id="PF00657">
    <property type="entry name" value="Lipase_GDSL"/>
    <property type="match status" value="1"/>
</dbReference>
<evidence type="ECO:0000256" key="1">
    <source>
        <dbReference type="ARBA" id="ARBA00008668"/>
    </source>
</evidence>
<dbReference type="OrthoDB" id="1600564at2759"/>
<evidence type="ECO:0008006" key="4">
    <source>
        <dbReference type="Google" id="ProtNLM"/>
    </source>
</evidence>
<dbReference type="InterPro" id="IPR001087">
    <property type="entry name" value="GDSL"/>
</dbReference>
<comment type="caution">
    <text evidence="2">The sequence shown here is derived from an EMBL/GenBank/DDBJ whole genome shotgun (WGS) entry which is preliminary data.</text>
</comment>
<organism evidence="2 3">
    <name type="scientific">Coptis chinensis</name>
    <dbReference type="NCBI Taxonomy" id="261450"/>
    <lineage>
        <taxon>Eukaryota</taxon>
        <taxon>Viridiplantae</taxon>
        <taxon>Streptophyta</taxon>
        <taxon>Embryophyta</taxon>
        <taxon>Tracheophyta</taxon>
        <taxon>Spermatophyta</taxon>
        <taxon>Magnoliopsida</taxon>
        <taxon>Ranunculales</taxon>
        <taxon>Ranunculaceae</taxon>
        <taxon>Coptidoideae</taxon>
        <taxon>Coptis</taxon>
    </lineage>
</organism>
<dbReference type="SUPFAM" id="SSF52266">
    <property type="entry name" value="SGNH hydrolase"/>
    <property type="match status" value="1"/>
</dbReference>
<dbReference type="AlphaFoldDB" id="A0A835LV88"/>
<name>A0A835LV88_9MAGN</name>
<protein>
    <recommendedName>
        <fullName evidence="4">GDSL esterase/lipase</fullName>
    </recommendedName>
</protein>
<dbReference type="InterPro" id="IPR050592">
    <property type="entry name" value="GDSL_lipolytic_enzyme"/>
</dbReference>
<comment type="similarity">
    <text evidence="1">Belongs to the 'GDSL' lipolytic enzyme family.</text>
</comment>
<keyword evidence="3" id="KW-1185">Reference proteome</keyword>
<gene>
    <name evidence="2" type="ORF">IFM89_016472</name>
</gene>
<dbReference type="EMBL" id="JADFTS010000004">
    <property type="protein sequence ID" value="KAF9609473.1"/>
    <property type="molecule type" value="Genomic_DNA"/>
</dbReference>
<dbReference type="Proteomes" id="UP000631114">
    <property type="component" value="Unassembled WGS sequence"/>
</dbReference>
<dbReference type="PANTHER" id="PTHR45642">
    <property type="entry name" value="GDSL ESTERASE/LIPASE EXL3"/>
    <property type="match status" value="1"/>
</dbReference>